<sequence>MPPANSPVQRIRSIDAFRGLTIFIMIFVNELAGVKGIPYWMEHMPANVDGMTFVDVVFPAFLFIVGMSIPFAIANRIAKGDNFFQVQKHILMRTLGMLVLGVFMVNAEEGYNQAAMPMSIFSWSLLFYGAAFLVWHVRLLKSAQADLALRIAGVLVLAYLALIFRAGDGSAYLTPQWWGILGLIGWAYLLGSVCFQLTKGDVRRLLALLILCVVYYGLAHSHWAVAYPLIALICHCDLTAAHGSIVLCGVITSQLFFGTAANRHNDFQQRCLRAIAFASALASAAWALRPEWPISKIAASPSWCLYSSAICVVIFMPLNYLVDVQQRQGWMRLFEPAAANPLLTYLLPFIVYAALEALHIPMADWMRQGATGMAWALGYALLILLLVRGLNRLNLRLQL</sequence>
<feature type="transmembrane region" description="Helical" evidence="1">
    <location>
        <begin position="300"/>
        <end position="322"/>
    </location>
</feature>
<evidence type="ECO:0000259" key="2">
    <source>
        <dbReference type="Pfam" id="PF16401"/>
    </source>
</evidence>
<dbReference type="InterPro" id="IPR032176">
    <property type="entry name" value="DUF5009"/>
</dbReference>
<feature type="transmembrane region" description="Helical" evidence="1">
    <location>
        <begin position="205"/>
        <end position="223"/>
    </location>
</feature>
<dbReference type="PANTHER" id="PTHR31061">
    <property type="entry name" value="LD22376P"/>
    <property type="match status" value="1"/>
</dbReference>
<feature type="transmembrane region" description="Helical" evidence="1">
    <location>
        <begin position="56"/>
        <end position="78"/>
    </location>
</feature>
<gene>
    <name evidence="3" type="ORF">E2I14_03190</name>
</gene>
<protein>
    <submittedName>
        <fullName evidence="3">DUF5009 domain-containing protein</fullName>
    </submittedName>
</protein>
<feature type="domain" description="DUF5009" evidence="2">
    <location>
        <begin position="11"/>
        <end position="201"/>
    </location>
</feature>
<evidence type="ECO:0000313" key="3">
    <source>
        <dbReference type="EMBL" id="TDK68559.1"/>
    </source>
</evidence>
<feature type="transmembrane region" description="Helical" evidence="1">
    <location>
        <begin position="90"/>
        <end position="107"/>
    </location>
</feature>
<proteinExistence type="predicted"/>
<dbReference type="PANTHER" id="PTHR31061:SF24">
    <property type="entry name" value="LD22376P"/>
    <property type="match status" value="1"/>
</dbReference>
<feature type="transmembrane region" description="Helical" evidence="1">
    <location>
        <begin position="177"/>
        <end position="198"/>
    </location>
</feature>
<feature type="transmembrane region" description="Helical" evidence="1">
    <location>
        <begin position="271"/>
        <end position="288"/>
    </location>
</feature>
<keyword evidence="4" id="KW-1185">Reference proteome</keyword>
<dbReference type="Proteomes" id="UP000294829">
    <property type="component" value="Unassembled WGS sequence"/>
</dbReference>
<feature type="transmembrane region" description="Helical" evidence="1">
    <location>
        <begin position="229"/>
        <end position="251"/>
    </location>
</feature>
<feature type="transmembrane region" description="Helical" evidence="1">
    <location>
        <begin position="147"/>
        <end position="165"/>
    </location>
</feature>
<evidence type="ECO:0000313" key="4">
    <source>
        <dbReference type="Proteomes" id="UP000294829"/>
    </source>
</evidence>
<name>A0A4R5W643_9BURK</name>
<feature type="transmembrane region" description="Helical" evidence="1">
    <location>
        <begin position="113"/>
        <end position="135"/>
    </location>
</feature>
<accession>A0A4R5W643</accession>
<reference evidence="3 4" key="1">
    <citation type="submission" date="2019-03" db="EMBL/GenBank/DDBJ databases">
        <title>Sapientia aquatica gen. nov., sp. nov., isolated from a crater lake.</title>
        <authorList>
            <person name="Felfoldi T."/>
            <person name="Szabo A."/>
            <person name="Toth E."/>
            <person name="Schumann P."/>
            <person name="Keki Z."/>
            <person name="Marialigeti K."/>
            <person name="Mathe I."/>
        </authorList>
    </citation>
    <scope>NUCLEOTIDE SEQUENCE [LARGE SCALE GENOMIC DNA]</scope>
    <source>
        <strain evidence="3 4">SA-152</strain>
    </source>
</reference>
<dbReference type="OrthoDB" id="9788724at2"/>
<dbReference type="EMBL" id="SMYL01000001">
    <property type="protein sequence ID" value="TDK68559.1"/>
    <property type="molecule type" value="Genomic_DNA"/>
</dbReference>
<dbReference type="RefSeq" id="WP_133325321.1">
    <property type="nucleotide sequence ID" value="NZ_SMYL01000001.1"/>
</dbReference>
<dbReference type="AlphaFoldDB" id="A0A4R5W643"/>
<keyword evidence="1" id="KW-1133">Transmembrane helix</keyword>
<feature type="transmembrane region" description="Helical" evidence="1">
    <location>
        <begin position="342"/>
        <end position="360"/>
    </location>
</feature>
<comment type="caution">
    <text evidence="3">The sequence shown here is derived from an EMBL/GenBank/DDBJ whole genome shotgun (WGS) entry which is preliminary data.</text>
</comment>
<evidence type="ECO:0000256" key="1">
    <source>
        <dbReference type="SAM" id="Phobius"/>
    </source>
</evidence>
<dbReference type="Pfam" id="PF16401">
    <property type="entry name" value="DUF5009"/>
    <property type="match status" value="1"/>
</dbReference>
<organism evidence="3 4">
    <name type="scientific">Sapientia aquatica</name>
    <dbReference type="NCBI Taxonomy" id="1549640"/>
    <lineage>
        <taxon>Bacteria</taxon>
        <taxon>Pseudomonadati</taxon>
        <taxon>Pseudomonadota</taxon>
        <taxon>Betaproteobacteria</taxon>
        <taxon>Burkholderiales</taxon>
        <taxon>Oxalobacteraceae</taxon>
        <taxon>Sapientia</taxon>
    </lineage>
</organism>
<keyword evidence="1" id="KW-0472">Membrane</keyword>
<keyword evidence="1" id="KW-0812">Transmembrane</keyword>
<feature type="transmembrane region" description="Helical" evidence="1">
    <location>
        <begin position="20"/>
        <end position="41"/>
    </location>
</feature>
<feature type="transmembrane region" description="Helical" evidence="1">
    <location>
        <begin position="372"/>
        <end position="390"/>
    </location>
</feature>